<gene>
    <name evidence="1" type="ORF">R16034_04313</name>
</gene>
<evidence type="ECO:0000313" key="1">
    <source>
        <dbReference type="EMBL" id="CAJ0744293.1"/>
    </source>
</evidence>
<dbReference type="RefSeq" id="WP_316901987.1">
    <property type="nucleotide sequence ID" value="NZ_CATWHI010000007.1"/>
</dbReference>
<sequence length="381" mass="42633">MTSSPLNFPYPFEGHPAPIQMVGLFSFIPGAYLKLFGIQFQVAFEEQGLGNQFRRLTRRTEAGPPKEKSLAKALRDVLDKIASDEDAPSLFDDMRLALEGCEQARERLENLTLIESMYLGFGIEPDTWERRHCHQILMERAGRHAQQLLEAGDTPGAVEYISTHPLLSALVWPEALEVLRGATSLNAALPVTIAMAMDAHLGWLAAWDLDDAEGRKLPAPQFACLLPSTAQRGRNPTSLLFDELKRRLAVSSVPEILDNGHGEPEVEIGTLYRWSSGKNFPEAKTLSKVMTAHGLLDERDILYRQLNAARLVNLLGYLSQDLASKALEHREPTAWWPWPAYPFGHLDFESWAADRYPFWLAYHRKHGATLAGLAKSTPTNP</sequence>
<name>A0AB72X7C5_9RALS</name>
<keyword evidence="2" id="KW-1185">Reference proteome</keyword>
<protein>
    <submittedName>
        <fullName evidence="1">Uncharacterized protein</fullName>
    </submittedName>
</protein>
<accession>A0AB72X7C5</accession>
<dbReference type="Proteomes" id="UP001189225">
    <property type="component" value="Unassembled WGS sequence"/>
</dbReference>
<dbReference type="AlphaFoldDB" id="A0AB72X7C5"/>
<dbReference type="EMBL" id="CATWHI010000007">
    <property type="protein sequence ID" value="CAJ0744293.1"/>
    <property type="molecule type" value="Genomic_DNA"/>
</dbReference>
<comment type="caution">
    <text evidence="1">The sequence shown here is derived from an EMBL/GenBank/DDBJ whole genome shotgun (WGS) entry which is preliminary data.</text>
</comment>
<evidence type="ECO:0000313" key="2">
    <source>
        <dbReference type="Proteomes" id="UP001189225"/>
    </source>
</evidence>
<proteinExistence type="predicted"/>
<reference evidence="1 2" key="1">
    <citation type="submission" date="2023-07" db="EMBL/GenBank/DDBJ databases">
        <authorList>
            <person name="Peeters C."/>
        </authorList>
    </citation>
    <scope>NUCLEOTIDE SEQUENCE [LARGE SCALE GENOMIC DNA]</scope>
    <source>
        <strain evidence="1 2">R-16034</strain>
    </source>
</reference>
<organism evidence="1 2">
    <name type="scientific">Ralstonia edaphi</name>
    <dbReference type="NCBI Taxonomy" id="3058599"/>
    <lineage>
        <taxon>Bacteria</taxon>
        <taxon>Pseudomonadati</taxon>
        <taxon>Pseudomonadota</taxon>
        <taxon>Betaproteobacteria</taxon>
        <taxon>Burkholderiales</taxon>
        <taxon>Burkholderiaceae</taxon>
        <taxon>Ralstonia</taxon>
    </lineage>
</organism>